<dbReference type="EMBL" id="VUJX02000006">
    <property type="protein sequence ID" value="KAL0935690.1"/>
    <property type="molecule type" value="Genomic_DNA"/>
</dbReference>
<reference evidence="1 2" key="1">
    <citation type="journal article" date="2020" name="Phytopathology">
        <title>Genome Sequence Resources of Colletotrichum truncatum, C. plurivorum, C. musicola, and C. sojae: Four Species Pathogenic to Soybean (Glycine max).</title>
        <authorList>
            <person name="Rogerio F."/>
            <person name="Boufleur T.R."/>
            <person name="Ciampi-Guillardi M."/>
            <person name="Sukno S.A."/>
            <person name="Thon M.R."/>
            <person name="Massola Junior N.S."/>
            <person name="Baroncelli R."/>
        </authorList>
    </citation>
    <scope>NUCLEOTIDE SEQUENCE [LARGE SCALE GENOMIC DNA]</scope>
    <source>
        <strain evidence="1 2">CMES1059</strain>
    </source>
</reference>
<protein>
    <submittedName>
        <fullName evidence="1">Uncharacterized protein</fullName>
    </submittedName>
</protein>
<evidence type="ECO:0000313" key="2">
    <source>
        <dbReference type="Proteomes" id="UP000805649"/>
    </source>
</evidence>
<proteinExistence type="predicted"/>
<keyword evidence="2" id="KW-1185">Reference proteome</keyword>
<accession>A0ACC3YUT3</accession>
<dbReference type="Proteomes" id="UP000805649">
    <property type="component" value="Unassembled WGS sequence"/>
</dbReference>
<organism evidence="1 2">
    <name type="scientific">Colletotrichum truncatum</name>
    <name type="common">Anthracnose fungus</name>
    <name type="synonym">Colletotrichum capsici</name>
    <dbReference type="NCBI Taxonomy" id="5467"/>
    <lineage>
        <taxon>Eukaryota</taxon>
        <taxon>Fungi</taxon>
        <taxon>Dikarya</taxon>
        <taxon>Ascomycota</taxon>
        <taxon>Pezizomycotina</taxon>
        <taxon>Sordariomycetes</taxon>
        <taxon>Hypocreomycetidae</taxon>
        <taxon>Glomerellales</taxon>
        <taxon>Glomerellaceae</taxon>
        <taxon>Colletotrichum</taxon>
        <taxon>Colletotrichum truncatum species complex</taxon>
    </lineage>
</organism>
<evidence type="ECO:0000313" key="1">
    <source>
        <dbReference type="EMBL" id="KAL0935690.1"/>
    </source>
</evidence>
<sequence>MATNQPQTLSHALAATNLVDTSHAPLSHDESVFDLGWDQKADHKGRPWIKGLHNEDVWALVRRLNKEVFELKATNKIPYGDLDLVVAEKSECSPNKLRSEVERLYMGLLLGMFAFAKSISRLRSWHEPRRTAAFCAVYFLAWFFDFLLLAVMGMVIAYIASPKARTILFPPAPLSMVDMTTGDIVKPMAGVLGSTDAATGAPQNLKGEAVENEASNFVTSVAAIATNLLMGQDPHGAPGEVGGGSRQGFKPQLDVTTMAVVKDKAEGMDRPSQDKTKAPMEEEVWNQMTPLLHILILVSDTWERFLNMLNPTPPFDREKHHLRLATYMSPLAIASLFLTREIVVRGLTFMFGVGLFGGPLIARAYQYLNENKWTEVFHLNNTLFKGVPTNLQVALTLLRLGEANKAPIPPPARAHRAPPEEPITVDEDVIDAMGGDQPLGASQSKLDEMAERDPEMTDHAGGEDTEVQQAVGHGKKREKVFGLIKSGAKEVAKAASGVEKIRAKTGSEHAKQRVGVIPSSHNGPQIIGPVEFSARYEGQQGFVYVNSTAEVPFVAFNRNSLDKGDLDTVWAVNIEGITQLRKHSGHGMKSKLAAGWATDGPIYDSLRITDQNGKDWVVTALPYRDALFNRLCAIGKDAKWEVW</sequence>
<comment type="caution">
    <text evidence="1">The sequence shown here is derived from an EMBL/GenBank/DDBJ whole genome shotgun (WGS) entry which is preliminary data.</text>
</comment>
<name>A0ACC3YUT3_COLTU</name>
<gene>
    <name evidence="1" type="ORF">CTRU02_210281</name>
</gene>